<evidence type="ECO:0000256" key="7">
    <source>
        <dbReference type="ARBA" id="ARBA00023136"/>
    </source>
</evidence>
<dbReference type="InterPro" id="IPR017452">
    <property type="entry name" value="GPCR_Rhodpsn_7TM"/>
</dbReference>
<evidence type="ECO:0000313" key="13">
    <source>
        <dbReference type="Proteomes" id="UP001190640"/>
    </source>
</evidence>
<feature type="transmembrane region" description="Helical" evidence="11">
    <location>
        <begin position="83"/>
        <end position="101"/>
    </location>
</feature>
<feature type="transmembrane region" description="Helical" evidence="11">
    <location>
        <begin position="121"/>
        <end position="143"/>
    </location>
</feature>
<evidence type="ECO:0000256" key="5">
    <source>
        <dbReference type="ARBA" id="ARBA00022989"/>
    </source>
</evidence>
<dbReference type="GO" id="GO:0004984">
    <property type="term" value="F:olfactory receptor activity"/>
    <property type="evidence" value="ECO:0007669"/>
    <property type="project" value="InterPro"/>
</dbReference>
<dbReference type="InterPro" id="IPR000725">
    <property type="entry name" value="Olfact_rcpt"/>
</dbReference>
<keyword evidence="6 10" id="KW-0297">G-protein coupled receptor</keyword>
<keyword evidence="11" id="KW-0716">Sensory transduction</keyword>
<evidence type="ECO:0000256" key="1">
    <source>
        <dbReference type="ARBA" id="ARBA00004651"/>
    </source>
</evidence>
<organism evidence="13 14">
    <name type="scientific">Eublepharis macularius</name>
    <name type="common">Leopard gecko</name>
    <name type="synonym">Cyrtodactylus macularius</name>
    <dbReference type="NCBI Taxonomy" id="481883"/>
    <lineage>
        <taxon>Eukaryota</taxon>
        <taxon>Metazoa</taxon>
        <taxon>Chordata</taxon>
        <taxon>Craniata</taxon>
        <taxon>Vertebrata</taxon>
        <taxon>Euteleostomi</taxon>
        <taxon>Lepidosauria</taxon>
        <taxon>Squamata</taxon>
        <taxon>Bifurcata</taxon>
        <taxon>Gekkota</taxon>
        <taxon>Eublepharidae</taxon>
        <taxon>Eublepharinae</taxon>
        <taxon>Eublepharis</taxon>
    </lineage>
</organism>
<evidence type="ECO:0000256" key="4">
    <source>
        <dbReference type="ARBA" id="ARBA00022725"/>
    </source>
</evidence>
<dbReference type="KEGG" id="emc:129339204"/>
<evidence type="ECO:0000256" key="9">
    <source>
        <dbReference type="ARBA" id="ARBA00023224"/>
    </source>
</evidence>
<protein>
    <recommendedName>
        <fullName evidence="11">Olfactory receptor</fullName>
    </recommendedName>
</protein>
<dbReference type="PROSITE" id="PS50262">
    <property type="entry name" value="G_PROTEIN_RECEP_F1_2"/>
    <property type="match status" value="1"/>
</dbReference>
<dbReference type="Gene3D" id="1.20.1070.10">
    <property type="entry name" value="Rhodopsin 7-helix transmembrane proteins"/>
    <property type="match status" value="1"/>
</dbReference>
<dbReference type="InterPro" id="IPR050516">
    <property type="entry name" value="Olfactory_GPCR"/>
</dbReference>
<evidence type="ECO:0000313" key="14">
    <source>
        <dbReference type="RefSeq" id="XP_054849777.1"/>
    </source>
</evidence>
<keyword evidence="7 11" id="KW-0472">Membrane</keyword>
<evidence type="ECO:0000256" key="6">
    <source>
        <dbReference type="ARBA" id="ARBA00023040"/>
    </source>
</evidence>
<feature type="transmembrane region" description="Helical" evidence="11">
    <location>
        <begin position="48"/>
        <end position="71"/>
    </location>
</feature>
<evidence type="ECO:0000256" key="11">
    <source>
        <dbReference type="RuleBase" id="RU363047"/>
    </source>
</evidence>
<evidence type="ECO:0000259" key="12">
    <source>
        <dbReference type="PROSITE" id="PS50262"/>
    </source>
</evidence>
<keyword evidence="5 11" id="KW-1133">Transmembrane helix</keyword>
<dbReference type="PRINTS" id="PR00245">
    <property type="entry name" value="OLFACTORYR"/>
</dbReference>
<feature type="transmembrane region" description="Helical" evidence="11">
    <location>
        <begin position="163"/>
        <end position="181"/>
    </location>
</feature>
<dbReference type="RefSeq" id="XP_054849777.1">
    <property type="nucleotide sequence ID" value="XM_054993802.1"/>
</dbReference>
<keyword evidence="8 10" id="KW-0675">Receptor</keyword>
<dbReference type="SUPFAM" id="SSF81321">
    <property type="entry name" value="Family A G protein-coupled receptor-like"/>
    <property type="match status" value="1"/>
</dbReference>
<evidence type="ECO:0000256" key="10">
    <source>
        <dbReference type="RuleBase" id="RU000688"/>
    </source>
</evidence>
<keyword evidence="9 10" id="KW-0807">Transducer</keyword>
<dbReference type="GO" id="GO:0004930">
    <property type="term" value="F:G protein-coupled receptor activity"/>
    <property type="evidence" value="ECO:0007669"/>
    <property type="project" value="UniProtKB-KW"/>
</dbReference>
<feature type="transmembrane region" description="Helical" evidence="11">
    <location>
        <begin position="260"/>
        <end position="283"/>
    </location>
</feature>
<reference evidence="14" key="1">
    <citation type="submission" date="2025-08" db="UniProtKB">
        <authorList>
            <consortium name="RefSeq"/>
        </authorList>
    </citation>
    <scope>IDENTIFICATION</scope>
    <source>
        <tissue evidence="14">Blood</tissue>
    </source>
</reference>
<dbReference type="GeneID" id="129339204"/>
<dbReference type="AlphaFoldDB" id="A0AA97K5W5"/>
<dbReference type="FunFam" id="1.20.1070.10:FF:000015">
    <property type="entry name" value="Olfactory receptor"/>
    <property type="match status" value="1"/>
</dbReference>
<dbReference type="PRINTS" id="PR00237">
    <property type="entry name" value="GPCRRHODOPSN"/>
</dbReference>
<comment type="subcellular location">
    <subcellularLocation>
        <location evidence="1 11">Cell membrane</location>
        <topology evidence="1 11">Multi-pass membrane protein</topology>
    </subcellularLocation>
</comment>
<comment type="similarity">
    <text evidence="10">Belongs to the G-protein coupled receptor 1 family.</text>
</comment>
<evidence type="ECO:0000256" key="3">
    <source>
        <dbReference type="ARBA" id="ARBA00022692"/>
    </source>
</evidence>
<dbReference type="PROSITE" id="PS00237">
    <property type="entry name" value="G_PROTEIN_RECEP_F1_1"/>
    <property type="match status" value="1"/>
</dbReference>
<proteinExistence type="inferred from homology"/>
<gene>
    <name evidence="14" type="primary">LOC129339204</name>
</gene>
<dbReference type="Pfam" id="PF13853">
    <property type="entry name" value="7tm_4"/>
    <property type="match status" value="1"/>
</dbReference>
<keyword evidence="3 10" id="KW-0812">Transmembrane</keyword>
<feature type="transmembrane region" description="Helical" evidence="11">
    <location>
        <begin position="295"/>
        <end position="315"/>
    </location>
</feature>
<feature type="transmembrane region" description="Helical" evidence="11">
    <location>
        <begin position="216"/>
        <end position="239"/>
    </location>
</feature>
<keyword evidence="4 11" id="KW-0552">Olfaction</keyword>
<dbReference type="GO" id="GO:0005886">
    <property type="term" value="C:plasma membrane"/>
    <property type="evidence" value="ECO:0007669"/>
    <property type="project" value="UniProtKB-SubCell"/>
</dbReference>
<feature type="domain" description="G-protein coupled receptors family 1 profile" evidence="12">
    <location>
        <begin position="64"/>
        <end position="313"/>
    </location>
</feature>
<evidence type="ECO:0000256" key="8">
    <source>
        <dbReference type="ARBA" id="ARBA00023170"/>
    </source>
</evidence>
<keyword evidence="13" id="KW-1185">Reference proteome</keyword>
<keyword evidence="2 11" id="KW-1003">Cell membrane</keyword>
<name>A0AA97K5W5_EUBMA</name>
<sequence>MMTTWLQRNHKSQKVASKGRSISTYIDNQTIVTEFILLGLSSDPKLQIFLFIVFLLIYLITLFGNLAIIVVIKVAPHLHTPMYVFLSYLASLDVAFSSVTVPKMLENFFWEKKGISIHGCFTQVFFGMCLLVGEGLLLSVMAYDRYIAICHPLHYAVMMSKQLYSQLICGALLTGFLYALLNTLLLTTLKFCGPNIIHHFSCEPPQLFELSCSNTFANHMVIFTLGSFLGMGALLLTLASYVRIISAVLKISSTEGKRKAFSTCSSHMTVVILYYATIFFRYLKPTSKDSQDQEMAPSVVYFILTPMLNPIIYSLRNEEVKRGLLNIVSRVSESDNV</sequence>
<evidence type="ECO:0000256" key="2">
    <source>
        <dbReference type="ARBA" id="ARBA00022475"/>
    </source>
</evidence>
<dbReference type="Proteomes" id="UP001190640">
    <property type="component" value="Chromosome 12"/>
</dbReference>
<dbReference type="CDD" id="cd15229">
    <property type="entry name" value="7tmA_OR8S1-like"/>
    <property type="match status" value="1"/>
</dbReference>
<accession>A0AA97K5W5</accession>
<dbReference type="InterPro" id="IPR000276">
    <property type="entry name" value="GPCR_Rhodpsn"/>
</dbReference>
<dbReference type="PANTHER" id="PTHR26452">
    <property type="entry name" value="OLFACTORY RECEPTOR"/>
    <property type="match status" value="1"/>
</dbReference>